<dbReference type="OrthoDB" id="24581at2759"/>
<proteinExistence type="predicted"/>
<dbReference type="AlphaFoldDB" id="B4QEF4"/>
<dbReference type="Proteomes" id="UP000000304">
    <property type="component" value="Chromosome 2R"/>
</dbReference>
<dbReference type="STRING" id="7240.B4QEF4"/>
<dbReference type="GO" id="GO:0006741">
    <property type="term" value="P:NADP+ biosynthetic process"/>
    <property type="evidence" value="ECO:0007669"/>
    <property type="project" value="EnsemblMetazoa"/>
</dbReference>
<accession>B4QEF4</accession>
<name>B4QEF4_DROSI</name>
<keyword evidence="3" id="KW-1185">Reference proteome</keyword>
<reference evidence="2 3" key="1">
    <citation type="journal article" date="2007" name="Nature">
        <title>Evolution of genes and genomes on the Drosophila phylogeny.</title>
        <authorList>
            <consortium name="Drosophila 12 Genomes Consortium"/>
            <person name="Clark A.G."/>
            <person name="Eisen M.B."/>
            <person name="Smith D.R."/>
            <person name="Bergman C.M."/>
            <person name="Oliver B."/>
            <person name="Markow T.A."/>
            <person name="Kaufman T.C."/>
            <person name="Kellis M."/>
            <person name="Gelbart W."/>
            <person name="Iyer V.N."/>
            <person name="Pollard D.A."/>
            <person name="Sackton T.B."/>
            <person name="Larracuente A.M."/>
            <person name="Singh N.D."/>
            <person name="Abad J.P."/>
            <person name="Abt D.N."/>
            <person name="Adryan B."/>
            <person name="Aguade M."/>
            <person name="Akashi H."/>
            <person name="Anderson W.W."/>
            <person name="Aquadro C.F."/>
            <person name="Ardell D.H."/>
            <person name="Arguello R."/>
            <person name="Artieri C.G."/>
            <person name="Barbash D.A."/>
            <person name="Barker D."/>
            <person name="Barsanti P."/>
            <person name="Batterham P."/>
            <person name="Batzoglou S."/>
            <person name="Begun D."/>
            <person name="Bhutkar A."/>
            <person name="Blanco E."/>
            <person name="Bosak S.A."/>
            <person name="Bradley R.K."/>
            <person name="Brand A.D."/>
            <person name="Brent M.R."/>
            <person name="Brooks A.N."/>
            <person name="Brown R.H."/>
            <person name="Butlin R.K."/>
            <person name="Caggese C."/>
            <person name="Calvi B.R."/>
            <person name="Bernardo de Carvalho A."/>
            <person name="Caspi A."/>
            <person name="Castrezana S."/>
            <person name="Celniker S.E."/>
            <person name="Chang J.L."/>
            <person name="Chapple C."/>
            <person name="Chatterji S."/>
            <person name="Chinwalla A."/>
            <person name="Civetta A."/>
            <person name="Clifton S.W."/>
            <person name="Comeron J.M."/>
            <person name="Costello J.C."/>
            <person name="Coyne J.A."/>
            <person name="Daub J."/>
            <person name="David R.G."/>
            <person name="Delcher A.L."/>
            <person name="Delehaunty K."/>
            <person name="Do C.B."/>
            <person name="Ebling H."/>
            <person name="Edwards K."/>
            <person name="Eickbush T."/>
            <person name="Evans J.D."/>
            <person name="Filipski A."/>
            <person name="Findeiss S."/>
            <person name="Freyhult E."/>
            <person name="Fulton L."/>
            <person name="Fulton R."/>
            <person name="Garcia A.C."/>
            <person name="Gardiner A."/>
            <person name="Garfield D.A."/>
            <person name="Garvin B.E."/>
            <person name="Gibson G."/>
            <person name="Gilbert D."/>
            <person name="Gnerre S."/>
            <person name="Godfrey J."/>
            <person name="Good R."/>
            <person name="Gotea V."/>
            <person name="Gravely B."/>
            <person name="Greenberg A.J."/>
            <person name="Griffiths-Jones S."/>
            <person name="Gross S."/>
            <person name="Guigo R."/>
            <person name="Gustafson E.A."/>
            <person name="Haerty W."/>
            <person name="Hahn M.W."/>
            <person name="Halligan D.L."/>
            <person name="Halpern A.L."/>
            <person name="Halter G.M."/>
            <person name="Han M.V."/>
            <person name="Heger A."/>
            <person name="Hillier L."/>
            <person name="Hinrichs A.S."/>
            <person name="Holmes I."/>
            <person name="Hoskins R.A."/>
            <person name="Hubisz M.J."/>
            <person name="Hultmark D."/>
            <person name="Huntley M.A."/>
            <person name="Jaffe D.B."/>
            <person name="Jagadeeshan S."/>
            <person name="Jeck W.R."/>
            <person name="Johnson J."/>
            <person name="Jones C.D."/>
            <person name="Jordan W.C."/>
            <person name="Karpen G.H."/>
            <person name="Kataoka E."/>
            <person name="Keightley P.D."/>
            <person name="Kheradpour P."/>
            <person name="Kirkness E.F."/>
            <person name="Koerich L.B."/>
            <person name="Kristiansen K."/>
            <person name="Kudrna D."/>
            <person name="Kulathinal R.J."/>
            <person name="Kumar S."/>
            <person name="Kwok R."/>
            <person name="Lander E."/>
            <person name="Langley C.H."/>
            <person name="Lapoint R."/>
            <person name="Lazzaro B.P."/>
            <person name="Lee S.J."/>
            <person name="Levesque L."/>
            <person name="Li R."/>
            <person name="Lin C.F."/>
            <person name="Lin M.F."/>
            <person name="Lindblad-Toh K."/>
            <person name="Llopart A."/>
            <person name="Long M."/>
            <person name="Low L."/>
            <person name="Lozovsky E."/>
            <person name="Lu J."/>
            <person name="Luo M."/>
            <person name="Machado C.A."/>
            <person name="Makalowski W."/>
            <person name="Marzo M."/>
            <person name="Matsuda M."/>
            <person name="Matzkin L."/>
            <person name="McAllister B."/>
            <person name="McBride C.S."/>
            <person name="McKernan B."/>
            <person name="McKernan K."/>
            <person name="Mendez-Lago M."/>
            <person name="Minx P."/>
            <person name="Mollenhauer M.U."/>
            <person name="Montooth K."/>
            <person name="Mount S.M."/>
            <person name="Mu X."/>
            <person name="Myers E."/>
            <person name="Negre B."/>
            <person name="Newfeld S."/>
            <person name="Nielsen R."/>
            <person name="Noor M.A."/>
            <person name="O'Grady P."/>
            <person name="Pachter L."/>
            <person name="Papaceit M."/>
            <person name="Parisi M.J."/>
            <person name="Parisi M."/>
            <person name="Parts L."/>
            <person name="Pedersen J.S."/>
            <person name="Pesole G."/>
            <person name="Phillippy A.M."/>
            <person name="Ponting C.P."/>
            <person name="Pop M."/>
            <person name="Porcelli D."/>
            <person name="Powell J.R."/>
            <person name="Prohaska S."/>
            <person name="Pruitt K."/>
            <person name="Puig M."/>
            <person name="Quesneville H."/>
            <person name="Ram K.R."/>
            <person name="Rand D."/>
            <person name="Rasmussen M.D."/>
            <person name="Reed L.K."/>
            <person name="Reenan R."/>
            <person name="Reily A."/>
            <person name="Remington K.A."/>
            <person name="Rieger T.T."/>
            <person name="Ritchie M.G."/>
            <person name="Robin C."/>
            <person name="Rogers Y.H."/>
            <person name="Rohde C."/>
            <person name="Rozas J."/>
            <person name="Rubenfield M.J."/>
            <person name="Ruiz A."/>
            <person name="Russo S."/>
            <person name="Salzberg S.L."/>
            <person name="Sanchez-Gracia A."/>
            <person name="Saranga D.J."/>
            <person name="Sato H."/>
            <person name="Schaeffer S.W."/>
            <person name="Schatz M.C."/>
            <person name="Schlenke T."/>
            <person name="Schwartz R."/>
            <person name="Segarra C."/>
            <person name="Singh R.S."/>
            <person name="Sirot L."/>
            <person name="Sirota M."/>
            <person name="Sisneros N.B."/>
            <person name="Smith C.D."/>
            <person name="Smith T.F."/>
            <person name="Spieth J."/>
            <person name="Stage D.E."/>
            <person name="Stark A."/>
            <person name="Stephan W."/>
            <person name="Strausberg R.L."/>
            <person name="Strempel S."/>
            <person name="Sturgill D."/>
            <person name="Sutton G."/>
            <person name="Sutton G.G."/>
            <person name="Tao W."/>
            <person name="Teichmann S."/>
            <person name="Tobari Y.N."/>
            <person name="Tomimura Y."/>
            <person name="Tsolas J.M."/>
            <person name="Valente V.L."/>
            <person name="Venter E."/>
            <person name="Venter J.C."/>
            <person name="Vicario S."/>
            <person name="Vieira F.G."/>
            <person name="Vilella A.J."/>
            <person name="Villasante A."/>
            <person name="Walenz B."/>
            <person name="Wang J."/>
            <person name="Wasserman M."/>
            <person name="Watts T."/>
            <person name="Wilson D."/>
            <person name="Wilson R.K."/>
            <person name="Wing R.A."/>
            <person name="Wolfner M.F."/>
            <person name="Wong A."/>
            <person name="Wong G.K."/>
            <person name="Wu C.I."/>
            <person name="Wu G."/>
            <person name="Yamamoto D."/>
            <person name="Yang H.P."/>
            <person name="Yang S.P."/>
            <person name="Yorke J.A."/>
            <person name="Yoshida K."/>
            <person name="Zdobnov E."/>
            <person name="Zhang P."/>
            <person name="Zhang Y."/>
            <person name="Zimin A.V."/>
            <person name="Baldwin J."/>
            <person name="Abdouelleil A."/>
            <person name="Abdulkadir J."/>
            <person name="Abebe A."/>
            <person name="Abera B."/>
            <person name="Abreu J."/>
            <person name="Acer S.C."/>
            <person name="Aftuck L."/>
            <person name="Alexander A."/>
            <person name="An P."/>
            <person name="Anderson E."/>
            <person name="Anderson S."/>
            <person name="Arachi H."/>
            <person name="Azer M."/>
            <person name="Bachantsang P."/>
            <person name="Barry A."/>
            <person name="Bayul T."/>
            <person name="Berlin A."/>
            <person name="Bessette D."/>
            <person name="Bloom T."/>
            <person name="Blye J."/>
            <person name="Boguslavskiy L."/>
            <person name="Bonnet C."/>
            <person name="Boukhgalter B."/>
            <person name="Bourzgui I."/>
            <person name="Brown A."/>
            <person name="Cahill P."/>
            <person name="Channer S."/>
            <person name="Cheshatsang Y."/>
            <person name="Chuda L."/>
            <person name="Citroen M."/>
            <person name="Collymore A."/>
            <person name="Cooke P."/>
            <person name="Costello M."/>
            <person name="D'Aco K."/>
            <person name="Daza R."/>
            <person name="De Haan G."/>
            <person name="DeGray S."/>
            <person name="DeMaso C."/>
            <person name="Dhargay N."/>
            <person name="Dooley K."/>
            <person name="Dooley E."/>
            <person name="Doricent M."/>
            <person name="Dorje P."/>
            <person name="Dorjee K."/>
            <person name="Dupes A."/>
            <person name="Elong R."/>
            <person name="Falk J."/>
            <person name="Farina A."/>
            <person name="Faro S."/>
            <person name="Ferguson D."/>
            <person name="Fisher S."/>
            <person name="Foley C.D."/>
            <person name="Franke A."/>
            <person name="Friedrich D."/>
            <person name="Gadbois L."/>
            <person name="Gearin G."/>
            <person name="Gearin C.R."/>
            <person name="Giannoukos G."/>
            <person name="Goode T."/>
            <person name="Graham J."/>
            <person name="Grandbois E."/>
            <person name="Grewal S."/>
            <person name="Gyaltsen K."/>
            <person name="Hafez N."/>
            <person name="Hagos B."/>
            <person name="Hall J."/>
            <person name="Henson C."/>
            <person name="Hollinger A."/>
            <person name="Honan T."/>
            <person name="Huard M.D."/>
            <person name="Hughes L."/>
            <person name="Hurhula B."/>
            <person name="Husby M.E."/>
            <person name="Kamat A."/>
            <person name="Kanga B."/>
            <person name="Kashin S."/>
            <person name="Khazanovich D."/>
            <person name="Kisner P."/>
            <person name="Lance K."/>
            <person name="Lara M."/>
            <person name="Lee W."/>
            <person name="Lennon N."/>
            <person name="Letendre F."/>
            <person name="LeVine R."/>
            <person name="Lipovsky A."/>
            <person name="Liu X."/>
            <person name="Liu J."/>
            <person name="Liu S."/>
            <person name="Lokyitsang T."/>
            <person name="Lokyitsang Y."/>
            <person name="Lubonja R."/>
            <person name="Lui A."/>
            <person name="MacDonald P."/>
            <person name="Magnisalis V."/>
            <person name="Maru K."/>
            <person name="Matthews C."/>
            <person name="McCusker W."/>
            <person name="McDonough S."/>
            <person name="Mehta T."/>
            <person name="Meldrim J."/>
            <person name="Meneus L."/>
            <person name="Mihai O."/>
            <person name="Mihalev A."/>
            <person name="Mihova T."/>
            <person name="Mittelman R."/>
            <person name="Mlenga V."/>
            <person name="Montmayeur A."/>
            <person name="Mulrain L."/>
            <person name="Navidi A."/>
            <person name="Naylor J."/>
            <person name="Negash T."/>
            <person name="Nguyen T."/>
            <person name="Nguyen N."/>
            <person name="Nicol R."/>
            <person name="Norbu C."/>
            <person name="Norbu N."/>
            <person name="Novod N."/>
            <person name="O'Neill B."/>
            <person name="Osman S."/>
            <person name="Markiewicz E."/>
            <person name="Oyono O.L."/>
            <person name="Patti C."/>
            <person name="Phunkhang P."/>
            <person name="Pierre F."/>
            <person name="Priest M."/>
            <person name="Raghuraman S."/>
            <person name="Rege F."/>
            <person name="Reyes R."/>
            <person name="Rise C."/>
            <person name="Rogov P."/>
            <person name="Ross K."/>
            <person name="Ryan E."/>
            <person name="Settipalli S."/>
            <person name="Shea T."/>
            <person name="Sherpa N."/>
            <person name="Shi L."/>
            <person name="Shih D."/>
            <person name="Sparrow T."/>
            <person name="Spaulding J."/>
            <person name="Stalker J."/>
            <person name="Stange-Thomann N."/>
            <person name="Stavropoulos S."/>
            <person name="Stone C."/>
            <person name="Strader C."/>
            <person name="Tesfaye S."/>
            <person name="Thomson T."/>
            <person name="Thoulutsang Y."/>
            <person name="Thoulutsang D."/>
            <person name="Topham K."/>
            <person name="Topping I."/>
            <person name="Tsamla T."/>
            <person name="Vassiliev H."/>
            <person name="Vo A."/>
            <person name="Wangchuk T."/>
            <person name="Wangdi T."/>
            <person name="Weiand M."/>
            <person name="Wilkinson J."/>
            <person name="Wilson A."/>
            <person name="Yadav S."/>
            <person name="Young G."/>
            <person name="Yu Q."/>
            <person name="Zembek L."/>
            <person name="Zhong D."/>
            <person name="Zimmer A."/>
            <person name="Zwirko Z."/>
            <person name="Jaffe D.B."/>
            <person name="Alvarez P."/>
            <person name="Brockman W."/>
            <person name="Butler J."/>
            <person name="Chin C."/>
            <person name="Gnerre S."/>
            <person name="Grabherr M."/>
            <person name="Kleber M."/>
            <person name="Mauceli E."/>
            <person name="MacCallum I."/>
        </authorList>
    </citation>
    <scope>NUCLEOTIDE SEQUENCE [LARGE SCALE GENOMIC DNA]</scope>
    <source>
        <strain evidence="3">white501</strain>
    </source>
</reference>
<evidence type="ECO:0000313" key="2">
    <source>
        <dbReference type="EMBL" id="EDX06944.1"/>
    </source>
</evidence>
<evidence type="ECO:0000256" key="1">
    <source>
        <dbReference type="SAM" id="MobiDB-lite"/>
    </source>
</evidence>
<feature type="region of interest" description="Disordered" evidence="1">
    <location>
        <begin position="59"/>
        <end position="92"/>
    </location>
</feature>
<gene>
    <name evidence="2" type="primary">Dsim\GD25752</name>
    <name evidence="2" type="ORF">Dsim_GD25752</name>
</gene>
<dbReference type="HOGENOM" id="CLU_2415644_0_0_1"/>
<evidence type="ECO:0000313" key="3">
    <source>
        <dbReference type="Proteomes" id="UP000000304"/>
    </source>
</evidence>
<dbReference type="EMBL" id="CM000362">
    <property type="protein sequence ID" value="EDX06944.1"/>
    <property type="molecule type" value="Genomic_DNA"/>
</dbReference>
<protein>
    <submittedName>
        <fullName evidence="2">GD25752</fullName>
    </submittedName>
</protein>
<dbReference type="Bgee" id="FBgn0197032">
    <property type="expression patterns" value="Expressed in female reproductive system and 3 other cell types or tissues"/>
</dbReference>
<sequence length="92" mass="10542">MALSDIDLATLHENRLEQRWHYGLPNSHHIYHQHHQDGFSAMTRLCLERNLQRKVQPDLNGNCLARGRSRQNANAIDSSSGGGQRRRSGTWP</sequence>
<organism evidence="2 3">
    <name type="scientific">Drosophila simulans</name>
    <name type="common">Fruit fly</name>
    <dbReference type="NCBI Taxonomy" id="7240"/>
    <lineage>
        <taxon>Eukaryota</taxon>
        <taxon>Metazoa</taxon>
        <taxon>Ecdysozoa</taxon>
        <taxon>Arthropoda</taxon>
        <taxon>Hexapoda</taxon>
        <taxon>Insecta</taxon>
        <taxon>Pterygota</taxon>
        <taxon>Neoptera</taxon>
        <taxon>Endopterygota</taxon>
        <taxon>Diptera</taxon>
        <taxon>Brachycera</taxon>
        <taxon>Muscomorpha</taxon>
        <taxon>Ephydroidea</taxon>
        <taxon>Drosophilidae</taxon>
        <taxon>Drosophila</taxon>
        <taxon>Sophophora</taxon>
    </lineage>
</organism>